<dbReference type="EMBL" id="JAGSOH010000032">
    <property type="protein sequence ID" value="MBR7827298.1"/>
    <property type="molecule type" value="Genomic_DNA"/>
</dbReference>
<proteinExistence type="predicted"/>
<comment type="caution">
    <text evidence="2">The sequence shown here is derived from an EMBL/GenBank/DDBJ whole genome shotgun (WGS) entry which is preliminary data.</text>
</comment>
<feature type="region of interest" description="Disordered" evidence="1">
    <location>
        <begin position="34"/>
        <end position="56"/>
    </location>
</feature>
<sequence length="56" mass="5988">MLTRLQMLGFAQITVVLDEKLKFTARKAAAKVAPRNAVAGRGAEDLASSQRADGDE</sequence>
<dbReference type="RefSeq" id="WP_212518444.1">
    <property type="nucleotide sequence ID" value="NZ_JAGSOH010000032.1"/>
</dbReference>
<evidence type="ECO:0000313" key="2">
    <source>
        <dbReference type="EMBL" id="MBR7827298.1"/>
    </source>
</evidence>
<dbReference type="Proteomes" id="UP000676325">
    <property type="component" value="Unassembled WGS sequence"/>
</dbReference>
<accession>A0A941EBA6</accession>
<feature type="compositionally biased region" description="Polar residues" evidence="1">
    <location>
        <begin position="47"/>
        <end position="56"/>
    </location>
</feature>
<dbReference type="AlphaFoldDB" id="A0A941EBA6"/>
<reference evidence="2" key="1">
    <citation type="submission" date="2021-04" db="EMBL/GenBank/DDBJ databases">
        <title>Genome based classification of Actinospica acidithermotolerans sp. nov., an actinobacterium isolated from an Indonesian hot spring.</title>
        <authorList>
            <person name="Kusuma A.B."/>
            <person name="Putra K.E."/>
            <person name="Nafisah S."/>
            <person name="Loh J."/>
            <person name="Nouioui I."/>
            <person name="Goodfellow M."/>
        </authorList>
    </citation>
    <scope>NUCLEOTIDE SEQUENCE</scope>
    <source>
        <strain evidence="2">MGRD01-02</strain>
    </source>
</reference>
<protein>
    <submittedName>
        <fullName evidence="2">Uncharacterized protein</fullName>
    </submittedName>
</protein>
<keyword evidence="3" id="KW-1185">Reference proteome</keyword>
<evidence type="ECO:0000256" key="1">
    <source>
        <dbReference type="SAM" id="MobiDB-lite"/>
    </source>
</evidence>
<organism evidence="2 3">
    <name type="scientific">Actinospica acidithermotolerans</name>
    <dbReference type="NCBI Taxonomy" id="2828514"/>
    <lineage>
        <taxon>Bacteria</taxon>
        <taxon>Bacillati</taxon>
        <taxon>Actinomycetota</taxon>
        <taxon>Actinomycetes</taxon>
        <taxon>Catenulisporales</taxon>
        <taxon>Actinospicaceae</taxon>
        <taxon>Actinospica</taxon>
    </lineage>
</organism>
<gene>
    <name evidence="2" type="ORF">KDK95_13355</name>
</gene>
<name>A0A941EBA6_9ACTN</name>
<evidence type="ECO:0000313" key="3">
    <source>
        <dbReference type="Proteomes" id="UP000676325"/>
    </source>
</evidence>